<evidence type="ECO:0000256" key="5">
    <source>
        <dbReference type="SAM" id="Phobius"/>
    </source>
</evidence>
<feature type="transmembrane region" description="Helical" evidence="5">
    <location>
        <begin position="273"/>
        <end position="295"/>
    </location>
</feature>
<dbReference type="PANTHER" id="PTHR43027">
    <property type="entry name" value="DOXORUBICIN RESISTANCE ABC TRANSPORTER PERMEASE PROTEIN DRRC-RELATED"/>
    <property type="match status" value="1"/>
</dbReference>
<reference evidence="7 8" key="1">
    <citation type="submission" date="2014-01" db="EMBL/GenBank/DDBJ databases">
        <title>Genome sequencing of Thermotog hypogea.</title>
        <authorList>
            <person name="Zhang X."/>
            <person name="Alvare G."/>
            <person name="Fristensky B."/>
            <person name="Chen L."/>
            <person name="Suen T."/>
            <person name="Chen Q."/>
            <person name="Ma K."/>
        </authorList>
    </citation>
    <scope>NUCLEOTIDE SEQUENCE [LARGE SCALE GENOMIC DNA]</scope>
    <source>
        <strain evidence="7 8">DSM 11164</strain>
    </source>
</reference>
<gene>
    <name evidence="7" type="ORF">AJ81_07970</name>
</gene>
<keyword evidence="4 5" id="KW-0472">Membrane</keyword>
<dbReference type="AlphaFoldDB" id="A0A0X1KSC6"/>
<evidence type="ECO:0000313" key="8">
    <source>
        <dbReference type="Proteomes" id="UP000077469"/>
    </source>
</evidence>
<dbReference type="GO" id="GO:0140359">
    <property type="term" value="F:ABC-type transporter activity"/>
    <property type="evidence" value="ECO:0007669"/>
    <property type="project" value="InterPro"/>
</dbReference>
<dbReference type="InterPro" id="IPR052902">
    <property type="entry name" value="ABC-2_transporter"/>
</dbReference>
<dbReference type="Proteomes" id="UP000077469">
    <property type="component" value="Chromosome"/>
</dbReference>
<feature type="transmembrane region" description="Helical" evidence="5">
    <location>
        <begin position="191"/>
        <end position="215"/>
    </location>
</feature>
<comment type="subcellular location">
    <subcellularLocation>
        <location evidence="1">Membrane</location>
        <topology evidence="1">Multi-pass membrane protein</topology>
    </subcellularLocation>
</comment>
<dbReference type="InterPro" id="IPR013525">
    <property type="entry name" value="ABC2_TM"/>
</dbReference>
<dbReference type="Pfam" id="PF12698">
    <property type="entry name" value="ABC2_membrane_3"/>
    <property type="match status" value="1"/>
</dbReference>
<evidence type="ECO:0000313" key="7">
    <source>
        <dbReference type="EMBL" id="AJC74121.1"/>
    </source>
</evidence>
<feature type="domain" description="ABC-2 type transporter transmembrane" evidence="6">
    <location>
        <begin position="22"/>
        <end position="379"/>
    </location>
</feature>
<sequence length="389" mass="44715">MVCLFKLAKAFLLDSVRDFNGIFWPFVFPLFLFFVLTSVFWSGGSTESVSFKVGVVFEERLVGFAEFLNQVLKAVQPEPFQLSEYDTLEKALEDLKKKKLDVVLKVPSGFSGRLTWVVLTKQDRNLPELEVHCLKAHQESEMAAQLLQTIFEQANLEFFKRAGLARSYVEVQIQEKPVSNVEESDFHYPTYLFPAVILMSWLAICLFNLPLNILYNREVGINKRFFTCGVKPFEYFTSLLLSMGFIMMISCVLIYVFGMMVYRVQPSCLSLEFILKLLFTMMVFFSLGIMITALFKKSSSALVVSQIMNQILMFLGGFYFPLLNFGLPKPLEWICLALPTTYLVEDLRKSLGQNVYSFSSLQTFLVPSVWFVLSLVLFVVNFKRVMGYE</sequence>
<proteinExistence type="predicted"/>
<dbReference type="GO" id="GO:0016020">
    <property type="term" value="C:membrane"/>
    <property type="evidence" value="ECO:0007669"/>
    <property type="project" value="UniProtKB-SubCell"/>
</dbReference>
<evidence type="ECO:0000256" key="3">
    <source>
        <dbReference type="ARBA" id="ARBA00022989"/>
    </source>
</evidence>
<keyword evidence="3 5" id="KW-1133">Transmembrane helix</keyword>
<evidence type="ECO:0000256" key="2">
    <source>
        <dbReference type="ARBA" id="ARBA00022692"/>
    </source>
</evidence>
<dbReference type="EMBL" id="CP007141">
    <property type="protein sequence ID" value="AJC74121.1"/>
    <property type="molecule type" value="Genomic_DNA"/>
</dbReference>
<name>A0A0X1KSC6_9THEM</name>
<dbReference type="PANTHER" id="PTHR43027:SF2">
    <property type="entry name" value="TRANSPORT PERMEASE PROTEIN"/>
    <property type="match status" value="1"/>
</dbReference>
<dbReference type="KEGG" id="phy:AJ81_07970"/>
<evidence type="ECO:0000259" key="6">
    <source>
        <dbReference type="Pfam" id="PF12698"/>
    </source>
</evidence>
<organism evidence="7 8">
    <name type="scientific">Pseudothermotoga hypogea DSM 11164 = NBRC 106472</name>
    <dbReference type="NCBI Taxonomy" id="1123384"/>
    <lineage>
        <taxon>Bacteria</taxon>
        <taxon>Thermotogati</taxon>
        <taxon>Thermotogota</taxon>
        <taxon>Thermotogae</taxon>
        <taxon>Thermotogales</taxon>
        <taxon>Thermotogaceae</taxon>
        <taxon>Pseudothermotoga</taxon>
    </lineage>
</organism>
<protein>
    <submittedName>
        <fullName evidence="7">ABC transporter</fullName>
    </submittedName>
</protein>
<feature type="transmembrane region" description="Helical" evidence="5">
    <location>
        <begin position="307"/>
        <end position="327"/>
    </location>
</feature>
<dbReference type="PATRIC" id="fig|1123384.7.peg.1598"/>
<dbReference type="PaxDb" id="1123384-AJ81_07970"/>
<keyword evidence="2 5" id="KW-0812">Transmembrane</keyword>
<feature type="transmembrane region" description="Helical" evidence="5">
    <location>
        <begin position="21"/>
        <end position="41"/>
    </location>
</feature>
<evidence type="ECO:0000256" key="1">
    <source>
        <dbReference type="ARBA" id="ARBA00004141"/>
    </source>
</evidence>
<accession>A0A0X1KSC6</accession>
<feature type="transmembrane region" description="Helical" evidence="5">
    <location>
        <begin position="364"/>
        <end position="382"/>
    </location>
</feature>
<dbReference type="STRING" id="1123384.AJ81_07970"/>
<feature type="transmembrane region" description="Helical" evidence="5">
    <location>
        <begin position="236"/>
        <end position="261"/>
    </location>
</feature>
<evidence type="ECO:0000256" key="4">
    <source>
        <dbReference type="ARBA" id="ARBA00023136"/>
    </source>
</evidence>
<keyword evidence="8" id="KW-1185">Reference proteome</keyword>
<dbReference type="OrthoDB" id="9771950at2"/>